<accession>A0A517Y897</accession>
<feature type="modified residue" description="N6-(pyridoxal phosphate)lysine" evidence="3">
    <location>
        <position position="270"/>
    </location>
</feature>
<proteinExistence type="inferred from homology"/>
<dbReference type="PANTHER" id="PTHR43379:SF1">
    <property type="entry name" value="CYSTATHIONINE GAMMA-SYNTHASE 1, CHLOROPLASTIC-RELATED"/>
    <property type="match status" value="1"/>
</dbReference>
<evidence type="ECO:0000256" key="4">
    <source>
        <dbReference type="RuleBase" id="RU362118"/>
    </source>
</evidence>
<comment type="similarity">
    <text evidence="4">Belongs to the trans-sulfuration enzymes family.</text>
</comment>
<dbReference type="Proteomes" id="UP000315017">
    <property type="component" value="Chromosome"/>
</dbReference>
<name>A0A517Y897_9BACT</name>
<dbReference type="FunFam" id="3.90.1150.10:FF:000033">
    <property type="entry name" value="Cystathionine gamma-synthase"/>
    <property type="match status" value="1"/>
</dbReference>
<dbReference type="Gene3D" id="3.90.1150.10">
    <property type="entry name" value="Aspartate Aminotransferase, domain 1"/>
    <property type="match status" value="1"/>
</dbReference>
<evidence type="ECO:0000313" key="6">
    <source>
        <dbReference type="Proteomes" id="UP000315017"/>
    </source>
</evidence>
<gene>
    <name evidence="5" type="primary">mdeA</name>
    <name evidence="5" type="ORF">ETAA8_14990</name>
</gene>
<dbReference type="PIRSF" id="PIRSF001434">
    <property type="entry name" value="CGS"/>
    <property type="match status" value="1"/>
</dbReference>
<dbReference type="Pfam" id="PF01053">
    <property type="entry name" value="Cys_Met_Meta_PP"/>
    <property type="match status" value="1"/>
</dbReference>
<comment type="cofactor">
    <cofactor evidence="1 4">
        <name>pyridoxal 5'-phosphate</name>
        <dbReference type="ChEBI" id="CHEBI:597326"/>
    </cofactor>
</comment>
<organism evidence="5 6">
    <name type="scientific">Anatilimnocola aggregata</name>
    <dbReference type="NCBI Taxonomy" id="2528021"/>
    <lineage>
        <taxon>Bacteria</taxon>
        <taxon>Pseudomonadati</taxon>
        <taxon>Planctomycetota</taxon>
        <taxon>Planctomycetia</taxon>
        <taxon>Pirellulales</taxon>
        <taxon>Pirellulaceae</taxon>
        <taxon>Anatilimnocola</taxon>
    </lineage>
</organism>
<evidence type="ECO:0000256" key="1">
    <source>
        <dbReference type="ARBA" id="ARBA00001933"/>
    </source>
</evidence>
<dbReference type="EMBL" id="CP036274">
    <property type="protein sequence ID" value="QDU26421.1"/>
    <property type="molecule type" value="Genomic_DNA"/>
</dbReference>
<dbReference type="PROSITE" id="PS00868">
    <property type="entry name" value="CYS_MET_METAB_PP"/>
    <property type="match status" value="1"/>
</dbReference>
<protein>
    <submittedName>
        <fullName evidence="5">Methionine gamma-lyase</fullName>
        <ecNumber evidence="5">4.4.1.11</ecNumber>
    </submittedName>
</protein>
<dbReference type="GO" id="GO:0009086">
    <property type="term" value="P:methionine biosynthetic process"/>
    <property type="evidence" value="ECO:0007669"/>
    <property type="project" value="InterPro"/>
</dbReference>
<evidence type="ECO:0000256" key="2">
    <source>
        <dbReference type="ARBA" id="ARBA00022898"/>
    </source>
</evidence>
<reference evidence="5 6" key="1">
    <citation type="submission" date="2019-02" db="EMBL/GenBank/DDBJ databases">
        <title>Deep-cultivation of Planctomycetes and their phenomic and genomic characterization uncovers novel biology.</title>
        <authorList>
            <person name="Wiegand S."/>
            <person name="Jogler M."/>
            <person name="Boedeker C."/>
            <person name="Pinto D."/>
            <person name="Vollmers J."/>
            <person name="Rivas-Marin E."/>
            <person name="Kohn T."/>
            <person name="Peeters S.H."/>
            <person name="Heuer A."/>
            <person name="Rast P."/>
            <person name="Oberbeckmann S."/>
            <person name="Bunk B."/>
            <person name="Jeske O."/>
            <person name="Meyerdierks A."/>
            <person name="Storesund J.E."/>
            <person name="Kallscheuer N."/>
            <person name="Luecker S."/>
            <person name="Lage O.M."/>
            <person name="Pohl T."/>
            <person name="Merkel B.J."/>
            <person name="Hornburger P."/>
            <person name="Mueller R.-W."/>
            <person name="Bruemmer F."/>
            <person name="Labrenz M."/>
            <person name="Spormann A.M."/>
            <person name="Op den Camp H."/>
            <person name="Overmann J."/>
            <person name="Amann R."/>
            <person name="Jetten M.S.M."/>
            <person name="Mascher T."/>
            <person name="Medema M.H."/>
            <person name="Devos D.P."/>
            <person name="Kaster A.-K."/>
            <person name="Ovreas L."/>
            <person name="Rohde M."/>
            <person name="Galperin M.Y."/>
            <person name="Jogler C."/>
        </authorList>
    </citation>
    <scope>NUCLEOTIDE SEQUENCE [LARGE SCALE GENOMIC DNA]</scope>
    <source>
        <strain evidence="5 6">ETA_A8</strain>
    </source>
</reference>
<keyword evidence="5" id="KW-0456">Lyase</keyword>
<dbReference type="KEGG" id="aagg:ETAA8_14990"/>
<evidence type="ECO:0000313" key="5">
    <source>
        <dbReference type="EMBL" id="QDU26421.1"/>
    </source>
</evidence>
<keyword evidence="2 3" id="KW-0663">Pyridoxal phosphate</keyword>
<dbReference type="SUPFAM" id="SSF53383">
    <property type="entry name" value="PLP-dependent transferases"/>
    <property type="match status" value="1"/>
</dbReference>
<dbReference type="EC" id="4.4.1.11" evidence="5"/>
<dbReference type="FunFam" id="3.40.640.10:FF:000046">
    <property type="entry name" value="Cystathionine gamma-lyase"/>
    <property type="match status" value="1"/>
</dbReference>
<dbReference type="CDD" id="cd00614">
    <property type="entry name" value="CGS_like"/>
    <property type="match status" value="1"/>
</dbReference>
<dbReference type="InterPro" id="IPR015421">
    <property type="entry name" value="PyrdxlP-dep_Trfase_major"/>
</dbReference>
<dbReference type="InterPro" id="IPR044639">
    <property type="entry name" value="CGS1/2"/>
</dbReference>
<evidence type="ECO:0000256" key="3">
    <source>
        <dbReference type="PIRSR" id="PIRSR001434-2"/>
    </source>
</evidence>
<dbReference type="AlphaFoldDB" id="A0A517Y897"/>
<dbReference type="GO" id="GO:0030170">
    <property type="term" value="F:pyridoxal phosphate binding"/>
    <property type="evidence" value="ECO:0007669"/>
    <property type="project" value="InterPro"/>
</dbReference>
<dbReference type="GO" id="GO:0018826">
    <property type="term" value="F:methionine gamma-lyase activity"/>
    <property type="evidence" value="ECO:0007669"/>
    <property type="project" value="UniProtKB-EC"/>
</dbReference>
<dbReference type="InterPro" id="IPR000277">
    <property type="entry name" value="Cys/Met-Metab_PyrdxlP-dep_enz"/>
</dbReference>
<dbReference type="InterPro" id="IPR015424">
    <property type="entry name" value="PyrdxlP-dep_Trfase"/>
</dbReference>
<dbReference type="InterPro" id="IPR054542">
    <property type="entry name" value="Cys_met_metab_PP"/>
</dbReference>
<sequence>MVPRQTKVTADLFWSAALCDGILPATRFPRSKTAFWPFRMFARNHPAQAIARMSDSNGTPSKAKPSTGFSTLSVHAGEDRQKLAHSLTDPIVCSATYTFTSTQAVLDYIHEKQPREEYGRYGNPGERVVERKLAALDGGEDAVLFASGMAAIVGLIMAKLNAGDEVIFFDECYHRSREFCTKHMSRFGVVTKQVKACDYDAMAAAITPQTRMLISESPTNPHLSVVDLEKFGALGKKYNVETLIDATLATPYNCRPLEYGIDYVLHSATKYLGGHNDLLAGVIIGAKEQLEPVRKLRGIMGAINSPHNIYLLERGLKTFELRMQRHNANGQAVAEFLANHPRVSKVYYPGLETHPYYEVAKRQMRGFGGLITFLVKDADWKQTAAVVDGAKIARIAPSLGGVESLIEQPLVMSYFDYKPEERAKFGIFDNMIRLACGIEDTVDLIEDLRQALEG</sequence>
<dbReference type="PANTHER" id="PTHR43379">
    <property type="entry name" value="CYSTATHIONINE GAMMA-SYNTHASE"/>
    <property type="match status" value="1"/>
</dbReference>
<dbReference type="Gene3D" id="3.40.640.10">
    <property type="entry name" value="Type I PLP-dependent aspartate aminotransferase-like (Major domain)"/>
    <property type="match status" value="1"/>
</dbReference>
<dbReference type="InterPro" id="IPR015422">
    <property type="entry name" value="PyrdxlP-dep_Trfase_small"/>
</dbReference>
<dbReference type="GO" id="GO:0003962">
    <property type="term" value="F:cystathionine gamma-synthase activity"/>
    <property type="evidence" value="ECO:0007669"/>
    <property type="project" value="InterPro"/>
</dbReference>
<dbReference type="GO" id="GO:0019346">
    <property type="term" value="P:transsulfuration"/>
    <property type="evidence" value="ECO:0007669"/>
    <property type="project" value="InterPro"/>
</dbReference>
<keyword evidence="6" id="KW-1185">Reference proteome</keyword>